<gene>
    <name evidence="2" type="ORF">FISHEDRAFT_72073</name>
</gene>
<dbReference type="InterPro" id="IPR045135">
    <property type="entry name" value="Rpn7_N"/>
</dbReference>
<accession>A0A0D7AI68</accession>
<organism evidence="2 3">
    <name type="scientific">Fistulina hepatica ATCC 64428</name>
    <dbReference type="NCBI Taxonomy" id="1128425"/>
    <lineage>
        <taxon>Eukaryota</taxon>
        <taxon>Fungi</taxon>
        <taxon>Dikarya</taxon>
        <taxon>Basidiomycota</taxon>
        <taxon>Agaricomycotina</taxon>
        <taxon>Agaricomycetes</taxon>
        <taxon>Agaricomycetidae</taxon>
        <taxon>Agaricales</taxon>
        <taxon>Fistulinaceae</taxon>
        <taxon>Fistulina</taxon>
    </lineage>
</organism>
<evidence type="ECO:0000259" key="1">
    <source>
        <dbReference type="Pfam" id="PF10602"/>
    </source>
</evidence>
<keyword evidence="3" id="KW-1185">Reference proteome</keyword>
<feature type="domain" description="26S proteasome regulatory subunit Rpn7 N-terminal" evidence="1">
    <location>
        <begin position="162"/>
        <end position="230"/>
    </location>
</feature>
<dbReference type="Pfam" id="PF10602">
    <property type="entry name" value="RPN7"/>
    <property type="match status" value="1"/>
</dbReference>
<evidence type="ECO:0000313" key="3">
    <source>
        <dbReference type="Proteomes" id="UP000054144"/>
    </source>
</evidence>
<dbReference type="EMBL" id="KN881694">
    <property type="protein sequence ID" value="KIY50020.1"/>
    <property type="molecule type" value="Genomic_DNA"/>
</dbReference>
<evidence type="ECO:0000313" key="2">
    <source>
        <dbReference type="EMBL" id="KIY50020.1"/>
    </source>
</evidence>
<protein>
    <recommendedName>
        <fullName evidence="1">26S proteasome regulatory subunit Rpn7 N-terminal domain-containing protein</fullName>
    </recommendedName>
</protein>
<sequence>MEPAPTPAVGPNERRIAVLLTKTTQLNFNVSSKSPPNDEPGRGAHLILDRECSYRGIWRICKIFSTIGGTPRLRTQELPLSVPTQWTYFAQLLVTSKPSLGSSHAAARTSLFWAFEADGMIPYCAALQPANSCPTNNAALSSIQAKNTAKLVELYVAFAAAETMEGETGISNALKALKKSPGVGSKIDIVLTLIVCIGFFLGDYLLVQEHLDLTDALVQEGGDWERLNCLCTVASTCRALR</sequence>
<proteinExistence type="predicted"/>
<dbReference type="OrthoDB" id="1452at2759"/>
<dbReference type="AlphaFoldDB" id="A0A0D7AI68"/>
<dbReference type="Proteomes" id="UP000054144">
    <property type="component" value="Unassembled WGS sequence"/>
</dbReference>
<reference evidence="2 3" key="1">
    <citation type="journal article" date="2015" name="Fungal Genet. Biol.">
        <title>Evolution of novel wood decay mechanisms in Agaricales revealed by the genome sequences of Fistulina hepatica and Cylindrobasidium torrendii.</title>
        <authorList>
            <person name="Floudas D."/>
            <person name="Held B.W."/>
            <person name="Riley R."/>
            <person name="Nagy L.G."/>
            <person name="Koehler G."/>
            <person name="Ransdell A.S."/>
            <person name="Younus H."/>
            <person name="Chow J."/>
            <person name="Chiniquy J."/>
            <person name="Lipzen A."/>
            <person name="Tritt A."/>
            <person name="Sun H."/>
            <person name="Haridas S."/>
            <person name="LaButti K."/>
            <person name="Ohm R.A."/>
            <person name="Kues U."/>
            <person name="Blanchette R.A."/>
            <person name="Grigoriev I.V."/>
            <person name="Minto R.E."/>
            <person name="Hibbett D.S."/>
        </authorList>
    </citation>
    <scope>NUCLEOTIDE SEQUENCE [LARGE SCALE GENOMIC DNA]</scope>
    <source>
        <strain evidence="2 3">ATCC 64428</strain>
    </source>
</reference>
<name>A0A0D7AI68_9AGAR</name>